<accession>X1VZL0</accession>
<name>X1VZL0_9ZZZZ</name>
<feature type="non-terminal residue" evidence="1">
    <location>
        <position position="1"/>
    </location>
</feature>
<protein>
    <submittedName>
        <fullName evidence="1">Uncharacterized protein</fullName>
    </submittedName>
</protein>
<proteinExistence type="predicted"/>
<evidence type="ECO:0000313" key="1">
    <source>
        <dbReference type="EMBL" id="GAJ18640.1"/>
    </source>
</evidence>
<organism evidence="1">
    <name type="scientific">marine sediment metagenome</name>
    <dbReference type="NCBI Taxonomy" id="412755"/>
    <lineage>
        <taxon>unclassified sequences</taxon>
        <taxon>metagenomes</taxon>
        <taxon>ecological metagenomes</taxon>
    </lineage>
</organism>
<gene>
    <name evidence="1" type="ORF">S12H4_62424</name>
</gene>
<comment type="caution">
    <text evidence="1">The sequence shown here is derived from an EMBL/GenBank/DDBJ whole genome shotgun (WGS) entry which is preliminary data.</text>
</comment>
<sequence length="54" mass="6436">IWLKEAFKAGVEWKGYQYRDRNGKIEAFNLYLRLLEDTISRMGKADKKSRLESL</sequence>
<reference evidence="1" key="1">
    <citation type="journal article" date="2014" name="Front. Microbiol.">
        <title>High frequency of phylogenetically diverse reductive dehalogenase-homologous genes in deep subseafloor sedimentary metagenomes.</title>
        <authorList>
            <person name="Kawai M."/>
            <person name="Futagami T."/>
            <person name="Toyoda A."/>
            <person name="Takaki Y."/>
            <person name="Nishi S."/>
            <person name="Hori S."/>
            <person name="Arai W."/>
            <person name="Tsubouchi T."/>
            <person name="Morono Y."/>
            <person name="Uchiyama I."/>
            <person name="Ito T."/>
            <person name="Fujiyama A."/>
            <person name="Inagaki F."/>
            <person name="Takami H."/>
        </authorList>
    </citation>
    <scope>NUCLEOTIDE SEQUENCE</scope>
    <source>
        <strain evidence="1">Expedition CK06-06</strain>
    </source>
</reference>
<dbReference type="EMBL" id="BARW01041871">
    <property type="protein sequence ID" value="GAJ18640.1"/>
    <property type="molecule type" value="Genomic_DNA"/>
</dbReference>
<dbReference type="AlphaFoldDB" id="X1VZL0"/>